<accession>A0A5M4FDY0</accession>
<feature type="transmembrane region" description="Helical" evidence="2">
    <location>
        <begin position="7"/>
        <end position="29"/>
    </location>
</feature>
<dbReference type="Pfam" id="PF25975">
    <property type="entry name" value="CzcB_C"/>
    <property type="match status" value="1"/>
</dbReference>
<reference evidence="4" key="1">
    <citation type="submission" date="2019-09" db="EMBL/GenBank/DDBJ databases">
        <authorList>
            <person name="Li J."/>
        </authorList>
    </citation>
    <scope>NUCLEOTIDE SEQUENCE [LARGE SCALE GENOMIC DNA]</scope>
    <source>
        <strain evidence="4">JCM 14732</strain>
    </source>
</reference>
<sequence>MRVFRKVVLPVAWVAIFATIAVSLAVMAFGNDDPEPPRSGLTPTGKIPVSNAGVSRGTIENTLTLRGTIEVDAPVTAKADHDGVVNHFFLPVGAKVKVGEPIFQVKSEETEAPTGDDEEEAKPQVRYYNVLATKAGRIASYAKELDDPVTKGDAVATVRLDTYRATGSIKPVDQYRLLHMPRSARVTITGGPKPFSCGDLAIGDPVTDTTNTGDGAGDAGQIDPSGYTGPGDGEGGEGGGGASIACRVPDDVRVFDGLAMTMSINAGRAEDVLVVPITAVRGVVGTGTVWVVTNGEPTPRRVRLGLSDGQNVEIRKGLKEGEEILEFVPGASPEDLNGDMGQGVG</sequence>
<evidence type="ECO:0000259" key="3">
    <source>
        <dbReference type="Pfam" id="PF25975"/>
    </source>
</evidence>
<keyword evidence="2" id="KW-0472">Membrane</keyword>
<dbReference type="GO" id="GO:0015562">
    <property type="term" value="F:efflux transmembrane transporter activity"/>
    <property type="evidence" value="ECO:0007669"/>
    <property type="project" value="TreeGrafter"/>
</dbReference>
<dbReference type="AlphaFoldDB" id="A0A5M4FDY0"/>
<comment type="caution">
    <text evidence="4">The sequence shown here is derived from an EMBL/GenBank/DDBJ whole genome shotgun (WGS) entry which is preliminary data.</text>
</comment>
<dbReference type="GO" id="GO:1990281">
    <property type="term" value="C:efflux pump complex"/>
    <property type="evidence" value="ECO:0007669"/>
    <property type="project" value="TreeGrafter"/>
</dbReference>
<evidence type="ECO:0000313" key="4">
    <source>
        <dbReference type="EMBL" id="KAA1397545.1"/>
    </source>
</evidence>
<dbReference type="Gene3D" id="2.40.420.20">
    <property type="match status" value="1"/>
</dbReference>
<dbReference type="EMBL" id="SDPQ02000002">
    <property type="protein sequence ID" value="KAA1397545.1"/>
    <property type="molecule type" value="Genomic_DNA"/>
</dbReference>
<dbReference type="RefSeq" id="WP_149688995.1">
    <property type="nucleotide sequence ID" value="NZ_SDPQ02000002.1"/>
</dbReference>
<organism evidence="4 5">
    <name type="scientific">Aeromicrobium ginsengisoli</name>
    <dbReference type="NCBI Taxonomy" id="363867"/>
    <lineage>
        <taxon>Bacteria</taxon>
        <taxon>Bacillati</taxon>
        <taxon>Actinomycetota</taxon>
        <taxon>Actinomycetes</taxon>
        <taxon>Propionibacteriales</taxon>
        <taxon>Nocardioidaceae</taxon>
        <taxon>Aeromicrobium</taxon>
    </lineage>
</organism>
<feature type="domain" description="CzcB-like C-terminal circularly permuted SH3-like" evidence="3">
    <location>
        <begin position="274"/>
        <end position="324"/>
    </location>
</feature>
<proteinExistence type="predicted"/>
<keyword evidence="2" id="KW-1133">Transmembrane helix</keyword>
<gene>
    <name evidence="4" type="ORF">ESP70_009240</name>
</gene>
<keyword evidence="2" id="KW-0812">Transmembrane</keyword>
<dbReference type="InterPro" id="IPR058649">
    <property type="entry name" value="CzcB_C"/>
</dbReference>
<keyword evidence="5" id="KW-1185">Reference proteome</keyword>
<dbReference type="PANTHER" id="PTHR30469">
    <property type="entry name" value="MULTIDRUG RESISTANCE PROTEIN MDTA"/>
    <property type="match status" value="1"/>
</dbReference>
<dbReference type="Gene3D" id="2.40.50.100">
    <property type="match status" value="1"/>
</dbReference>
<evidence type="ECO:0000256" key="1">
    <source>
        <dbReference type="SAM" id="MobiDB-lite"/>
    </source>
</evidence>
<feature type="region of interest" description="Disordered" evidence="1">
    <location>
        <begin position="206"/>
        <end position="243"/>
    </location>
</feature>
<evidence type="ECO:0000313" key="5">
    <source>
        <dbReference type="Proteomes" id="UP000380867"/>
    </source>
</evidence>
<name>A0A5M4FDY0_9ACTN</name>
<feature type="compositionally biased region" description="Gly residues" evidence="1">
    <location>
        <begin position="228"/>
        <end position="242"/>
    </location>
</feature>
<dbReference type="Proteomes" id="UP000380867">
    <property type="component" value="Unassembled WGS sequence"/>
</dbReference>
<dbReference type="OrthoDB" id="4401807at2"/>
<evidence type="ECO:0000256" key="2">
    <source>
        <dbReference type="SAM" id="Phobius"/>
    </source>
</evidence>
<protein>
    <submittedName>
        <fullName evidence="4">Efflux RND transporter periplasmic adaptor subunit</fullName>
    </submittedName>
</protein>